<feature type="transmembrane region" description="Helical" evidence="1">
    <location>
        <begin position="214"/>
        <end position="237"/>
    </location>
</feature>
<evidence type="ECO:0000256" key="1">
    <source>
        <dbReference type="SAM" id="Phobius"/>
    </source>
</evidence>
<reference evidence="3 4" key="1">
    <citation type="submission" date="2019-12" db="EMBL/GenBank/DDBJ databases">
        <title>Strain KN286 was isolated from seawater, which was collected from Caroline Seamount in the tropical western Pacific.</title>
        <authorList>
            <person name="Wang Q."/>
        </authorList>
    </citation>
    <scope>NUCLEOTIDE SEQUENCE [LARGE SCALE GENOMIC DNA]</scope>
    <source>
        <strain evidence="3 4">KN286</strain>
    </source>
</reference>
<keyword evidence="4" id="KW-1185">Reference proteome</keyword>
<feature type="transmembrane region" description="Helical" evidence="1">
    <location>
        <begin position="98"/>
        <end position="117"/>
    </location>
</feature>
<proteinExistence type="predicted"/>
<name>A0A6B0TNX6_9RHOB</name>
<feature type="domain" description="EamA" evidence="2">
    <location>
        <begin position="14"/>
        <end position="139"/>
    </location>
</feature>
<gene>
    <name evidence="3" type="ORF">GSH16_12460</name>
</gene>
<feature type="transmembrane region" description="Helical" evidence="1">
    <location>
        <begin position="183"/>
        <end position="202"/>
    </location>
</feature>
<dbReference type="InterPro" id="IPR037185">
    <property type="entry name" value="EmrE-like"/>
</dbReference>
<dbReference type="PANTHER" id="PTHR22911">
    <property type="entry name" value="ACYL-MALONYL CONDENSING ENZYME-RELATED"/>
    <property type="match status" value="1"/>
</dbReference>
<dbReference type="AlphaFoldDB" id="A0A6B0TNX6"/>
<feature type="transmembrane region" description="Helical" evidence="1">
    <location>
        <begin position="152"/>
        <end position="171"/>
    </location>
</feature>
<feature type="transmembrane region" description="Helical" evidence="1">
    <location>
        <begin position="67"/>
        <end position="86"/>
    </location>
</feature>
<dbReference type="InterPro" id="IPR000620">
    <property type="entry name" value="EamA_dom"/>
</dbReference>
<evidence type="ECO:0000259" key="2">
    <source>
        <dbReference type="Pfam" id="PF00892"/>
    </source>
</evidence>
<keyword evidence="1" id="KW-1133">Transmembrane helix</keyword>
<keyword evidence="1" id="KW-0812">Transmembrane</keyword>
<feature type="transmembrane region" description="Helical" evidence="1">
    <location>
        <begin position="244"/>
        <end position="264"/>
    </location>
</feature>
<feature type="domain" description="EamA" evidence="2">
    <location>
        <begin position="154"/>
        <end position="286"/>
    </location>
</feature>
<accession>A0A6B0TNX6</accession>
<feature type="transmembrane region" description="Helical" evidence="1">
    <location>
        <begin position="270"/>
        <end position="289"/>
    </location>
</feature>
<organism evidence="3 4">
    <name type="scientific">Oceanomicrobium pacificus</name>
    <dbReference type="NCBI Taxonomy" id="2692916"/>
    <lineage>
        <taxon>Bacteria</taxon>
        <taxon>Pseudomonadati</taxon>
        <taxon>Pseudomonadota</taxon>
        <taxon>Alphaproteobacteria</taxon>
        <taxon>Rhodobacterales</taxon>
        <taxon>Paracoccaceae</taxon>
        <taxon>Oceanomicrobium</taxon>
    </lineage>
</organism>
<dbReference type="Proteomes" id="UP000436016">
    <property type="component" value="Unassembled WGS sequence"/>
</dbReference>
<dbReference type="EMBL" id="WUWG01000005">
    <property type="protein sequence ID" value="MXU66257.1"/>
    <property type="molecule type" value="Genomic_DNA"/>
</dbReference>
<evidence type="ECO:0000313" key="3">
    <source>
        <dbReference type="EMBL" id="MXU66257.1"/>
    </source>
</evidence>
<feature type="transmembrane region" description="Helical" evidence="1">
    <location>
        <begin position="129"/>
        <end position="146"/>
    </location>
</feature>
<feature type="transmembrane region" description="Helical" evidence="1">
    <location>
        <begin position="7"/>
        <end position="26"/>
    </location>
</feature>
<feature type="transmembrane region" description="Helical" evidence="1">
    <location>
        <begin position="32"/>
        <end position="55"/>
    </location>
</feature>
<keyword evidence="1" id="KW-0472">Membrane</keyword>
<sequence>MTASRALAWGALAVTISIWAGFLVMTRAATGIALGPVEVGLMRFGIPALLFAPLLWRKGLLPDGANLTDMVLIALGGGFLFVWLLTTGLRFAPVADSGVFGPSLLPVFVALLSALFLQERIDGLRRTGFVIILAGALLVGGWQAVAGAEPGAWRGHLLFIGASFTWAVYLVRFRFSGMGAKEAAAMIAFWSTLAFLLAALVTGTRFAEVPVPTLLFQFAFHGLLSGFLAAITIGYAVRHLGASTAAAFAALVPVLAALGGWVFLGEPVSALKALGIVAVSVGVALAAGARLPRQRVLQD</sequence>
<evidence type="ECO:0000313" key="4">
    <source>
        <dbReference type="Proteomes" id="UP000436016"/>
    </source>
</evidence>
<dbReference type="RefSeq" id="WP_160855576.1">
    <property type="nucleotide sequence ID" value="NZ_WUWG01000005.1"/>
</dbReference>
<comment type="caution">
    <text evidence="3">The sequence shown here is derived from an EMBL/GenBank/DDBJ whole genome shotgun (WGS) entry which is preliminary data.</text>
</comment>
<protein>
    <submittedName>
        <fullName evidence="3">EamA family transporter</fullName>
    </submittedName>
</protein>
<dbReference type="GO" id="GO:0016020">
    <property type="term" value="C:membrane"/>
    <property type="evidence" value="ECO:0007669"/>
    <property type="project" value="InterPro"/>
</dbReference>
<dbReference type="Gene3D" id="1.10.3730.20">
    <property type="match status" value="1"/>
</dbReference>
<dbReference type="Pfam" id="PF00892">
    <property type="entry name" value="EamA"/>
    <property type="match status" value="2"/>
</dbReference>
<dbReference type="SUPFAM" id="SSF103481">
    <property type="entry name" value="Multidrug resistance efflux transporter EmrE"/>
    <property type="match status" value="2"/>
</dbReference>